<gene>
    <name evidence="11" type="ORF">UFOPK4098_00315</name>
    <name evidence="12" type="ORF">UFOPK4347_00067</name>
</gene>
<keyword evidence="4" id="KW-0285">Flavoprotein</keyword>
<evidence type="ECO:0000256" key="10">
    <source>
        <dbReference type="ARBA" id="ARBA00048540"/>
    </source>
</evidence>
<evidence type="ECO:0000256" key="5">
    <source>
        <dbReference type="ARBA" id="ARBA00022679"/>
    </source>
</evidence>
<comment type="catalytic activity">
    <reaction evidence="10">
        <text>L-threonyl-[protein] + FAD = FMN-L-threonyl-[protein] + AMP + H(+)</text>
        <dbReference type="Rhea" id="RHEA:36847"/>
        <dbReference type="Rhea" id="RHEA-COMP:11060"/>
        <dbReference type="Rhea" id="RHEA-COMP:11061"/>
        <dbReference type="ChEBI" id="CHEBI:15378"/>
        <dbReference type="ChEBI" id="CHEBI:30013"/>
        <dbReference type="ChEBI" id="CHEBI:57692"/>
        <dbReference type="ChEBI" id="CHEBI:74257"/>
        <dbReference type="ChEBI" id="CHEBI:456215"/>
        <dbReference type="EC" id="2.7.1.180"/>
    </reaction>
</comment>
<evidence type="ECO:0000256" key="2">
    <source>
        <dbReference type="ARBA" id="ARBA00011955"/>
    </source>
</evidence>
<evidence type="ECO:0000256" key="9">
    <source>
        <dbReference type="ARBA" id="ARBA00031306"/>
    </source>
</evidence>
<evidence type="ECO:0000256" key="7">
    <source>
        <dbReference type="ARBA" id="ARBA00022827"/>
    </source>
</evidence>
<dbReference type="GO" id="GO:0046872">
    <property type="term" value="F:metal ion binding"/>
    <property type="evidence" value="ECO:0007669"/>
    <property type="project" value="UniProtKB-KW"/>
</dbReference>
<dbReference type="PANTHER" id="PTHR30040:SF2">
    <property type="entry name" value="FAD:PROTEIN FMN TRANSFERASE"/>
    <property type="match status" value="1"/>
</dbReference>
<dbReference type="EMBL" id="CAFBPN010000008">
    <property type="protein sequence ID" value="CAB5011498.1"/>
    <property type="molecule type" value="Genomic_DNA"/>
</dbReference>
<dbReference type="InterPro" id="IPR003374">
    <property type="entry name" value="ApbE-like_sf"/>
</dbReference>
<dbReference type="InterPro" id="IPR024932">
    <property type="entry name" value="ApbE"/>
</dbReference>
<dbReference type="PANTHER" id="PTHR30040">
    <property type="entry name" value="THIAMINE BIOSYNTHESIS LIPOPROTEIN APBE"/>
    <property type="match status" value="1"/>
</dbReference>
<keyword evidence="5" id="KW-0808">Transferase</keyword>
<protein>
    <recommendedName>
        <fullName evidence="3">FAD:protein FMN transferase</fullName>
        <ecNumber evidence="2">2.7.1.180</ecNumber>
    </recommendedName>
    <alternativeName>
        <fullName evidence="9">Flavin transferase</fullName>
    </alternativeName>
</protein>
<dbReference type="EMBL" id="CAFBQU010000001">
    <property type="protein sequence ID" value="CAB5058000.1"/>
    <property type="molecule type" value="Genomic_DNA"/>
</dbReference>
<accession>A0A6J7Q1P2</accession>
<keyword evidence="8" id="KW-0460">Magnesium</keyword>
<evidence type="ECO:0000256" key="1">
    <source>
        <dbReference type="ARBA" id="ARBA00001946"/>
    </source>
</evidence>
<dbReference type="AlphaFoldDB" id="A0A6J7Q1P2"/>
<evidence type="ECO:0000256" key="8">
    <source>
        <dbReference type="ARBA" id="ARBA00022842"/>
    </source>
</evidence>
<keyword evidence="6" id="KW-0479">Metal-binding</keyword>
<reference evidence="11" key="1">
    <citation type="submission" date="2020-05" db="EMBL/GenBank/DDBJ databases">
        <authorList>
            <person name="Chiriac C."/>
            <person name="Salcher M."/>
            <person name="Ghai R."/>
            <person name="Kavagutti S V."/>
        </authorList>
    </citation>
    <scope>NUCLEOTIDE SEQUENCE</scope>
</reference>
<dbReference type="Gene3D" id="3.10.520.10">
    <property type="entry name" value="ApbE-like domains"/>
    <property type="match status" value="1"/>
</dbReference>
<proteinExistence type="predicted"/>
<keyword evidence="7" id="KW-0274">FAD</keyword>
<evidence type="ECO:0000313" key="11">
    <source>
        <dbReference type="EMBL" id="CAB5011498.1"/>
    </source>
</evidence>
<sequence>MGNTARVIVVADSENELSHLIEVAQARLAQLEVRWSRFIATSEVSQLNTALHSVWTPVSDDTAMLLHYLVEAFRATNGAFNPFLLPALIDAGYSHSLTNNATVSLPSSASWHATANDLEVQLTSSGWQARLHNGATVDPGGMGKGLAADIVAEQLMSLNARGVSISVGGDLRCIGTPGDAEVWPVHIEDAEHPLRIAASIVIPSGGVATSSTHAKRWHVGSDMQHHVIDPTTGKPIAQDAPEALHTTTVIASTAAWAEVFATALLVSGEKIGTELLAFFHLASRVVRTDGSSVETASWAQYATTPIPYQENETI</sequence>
<evidence type="ECO:0000256" key="4">
    <source>
        <dbReference type="ARBA" id="ARBA00022630"/>
    </source>
</evidence>
<evidence type="ECO:0000313" key="12">
    <source>
        <dbReference type="EMBL" id="CAB5058000.1"/>
    </source>
</evidence>
<comment type="cofactor">
    <cofactor evidence="1">
        <name>Mg(2+)</name>
        <dbReference type="ChEBI" id="CHEBI:18420"/>
    </cofactor>
</comment>
<dbReference type="EC" id="2.7.1.180" evidence="2"/>
<dbReference type="GO" id="GO:0016740">
    <property type="term" value="F:transferase activity"/>
    <property type="evidence" value="ECO:0007669"/>
    <property type="project" value="UniProtKB-KW"/>
</dbReference>
<dbReference type="SUPFAM" id="SSF143631">
    <property type="entry name" value="ApbE-like"/>
    <property type="match status" value="1"/>
</dbReference>
<evidence type="ECO:0000256" key="6">
    <source>
        <dbReference type="ARBA" id="ARBA00022723"/>
    </source>
</evidence>
<name>A0A6J7Q1P2_9ZZZZ</name>
<dbReference type="Pfam" id="PF02424">
    <property type="entry name" value="ApbE"/>
    <property type="match status" value="1"/>
</dbReference>
<evidence type="ECO:0000256" key="3">
    <source>
        <dbReference type="ARBA" id="ARBA00016337"/>
    </source>
</evidence>
<organism evidence="11">
    <name type="scientific">freshwater metagenome</name>
    <dbReference type="NCBI Taxonomy" id="449393"/>
    <lineage>
        <taxon>unclassified sequences</taxon>
        <taxon>metagenomes</taxon>
        <taxon>ecological metagenomes</taxon>
    </lineage>
</organism>